<keyword evidence="4" id="KW-1185">Reference proteome</keyword>
<dbReference type="AlphaFoldDB" id="A0A8H3ETF5"/>
<gene>
    <name evidence="3" type="ORF">GOMPHAMPRED_007383</name>
</gene>
<evidence type="ECO:0000256" key="1">
    <source>
        <dbReference type="SAM" id="MobiDB-lite"/>
    </source>
</evidence>
<organism evidence="3 4">
    <name type="scientific">Gomphillus americanus</name>
    <dbReference type="NCBI Taxonomy" id="1940652"/>
    <lineage>
        <taxon>Eukaryota</taxon>
        <taxon>Fungi</taxon>
        <taxon>Dikarya</taxon>
        <taxon>Ascomycota</taxon>
        <taxon>Pezizomycotina</taxon>
        <taxon>Lecanoromycetes</taxon>
        <taxon>OSLEUM clade</taxon>
        <taxon>Ostropomycetidae</taxon>
        <taxon>Ostropales</taxon>
        <taxon>Graphidaceae</taxon>
        <taxon>Gomphilloideae</taxon>
        <taxon>Gomphillus</taxon>
    </lineage>
</organism>
<dbReference type="InterPro" id="IPR056808">
    <property type="entry name" value="HTH_AAA"/>
</dbReference>
<dbReference type="SUPFAM" id="SSF52540">
    <property type="entry name" value="P-loop containing nucleoside triphosphate hydrolases"/>
    <property type="match status" value="1"/>
</dbReference>
<evidence type="ECO:0000313" key="4">
    <source>
        <dbReference type="Proteomes" id="UP000664169"/>
    </source>
</evidence>
<dbReference type="SUPFAM" id="SSF81383">
    <property type="entry name" value="F-box domain"/>
    <property type="match status" value="1"/>
</dbReference>
<dbReference type="PANTHER" id="PTHR36168">
    <property type="entry name" value="CHROMOSOME 1, WHOLE GENOME SHOTGUN SEQUENCE"/>
    <property type="match status" value="1"/>
</dbReference>
<sequence length="1014" mass="114475">MLLKLPPELLLLIVDQLGYKSHLRLATTCKTLWELLGSIAKLRSRYAVFRIYAPDNDHTMSKASEWQEAYVFIETLKVLVTSAFWGNPNPLFWVGKTNKDIGEARCLYPDSENSSDRKLKPSKLVNLRAIELPTICHDWIPLINAWSEILNTESPLNTLAILKISGEYFGFHELMDIFKLPTLRHLCIWGPRASWDDGFENLGSSIEPRSSSIEALEILDSSMSVGSASYLIAACRALKCFAYWHKSVTPRYLTDVWDSRAVIYALCEHHSQSIKVLSLQAESVDMYRVPWIPLKKLSQLESLTSNWLYFMPDYAELPDRYRRPSRENPIKTYHLNPIPLSEVLPSSLKSLYLKQKSTKTGRKHDTPWDIRMLNLKEYLESPYSALDQIYLPFHSPMVKNAAETQGVRYEVAPKCVDAKTYAGSFAYQDSDGDWISVLDPSKRQLNSVIRDTVDFSLCSTLFQPTSFLADKDKKGSKDISGDVDGAPSPPGPPAPGQDSATETNKDASTSNPKKSNYHETAAQAFESVISTFAGLSVLALAGYGYHRYYKSLVLRKIEIAFRPGDPVLDLAERDGQLPDAITEAYGLKHWIHRQEQDKIDAIINGTDKGHYHLLLGPKGTGKSSMILDAMRKIDGEGVSMFEAHADLEVMRIRLGKALNYEYFEDYIGSLFSIKGPRDTTPLLDIERAFNKLEKVALHRRKTIGKPCVLVINSCHLLRDNEDGRDFLELIQQRAEQWAASNLVTVVLNTDDHWVYNRLKQLGTRLSVLPVADLSRSQAMNAILSYRQRFWAGAAPPTDSILAEVYARVGGRITFLSRVAKASDMLAECEAICRREKQWFLDHVWILGSEMDDDVMNQQKYCAAAMTLAKALVDFDVASRKNETILPTPLIHAYESISKQLDESHIMPEIPLHVAQQIMTRADFTQSYDHLNLFTIDARSMVRADSVPMMNAFREICNTEGFAEHLEATMDRIAAIESLGRTRELVAKDLGDGDKLYEVIKTSKGFTLATKNKEP</sequence>
<dbReference type="InterPro" id="IPR036047">
    <property type="entry name" value="F-box-like_dom_sf"/>
</dbReference>
<dbReference type="OrthoDB" id="511599at2759"/>
<dbReference type="Proteomes" id="UP000664169">
    <property type="component" value="Unassembled WGS sequence"/>
</dbReference>
<comment type="caution">
    <text evidence="3">The sequence shown here is derived from an EMBL/GenBank/DDBJ whole genome shotgun (WGS) entry which is preliminary data.</text>
</comment>
<dbReference type="PANTHER" id="PTHR36168:SF1">
    <property type="entry name" value="ORC1-LIKE AAA ATPASE DOMAIN-CONTAINING PROTEIN"/>
    <property type="match status" value="1"/>
</dbReference>
<dbReference type="EMBL" id="CAJPDQ010000006">
    <property type="protein sequence ID" value="CAF9911355.1"/>
    <property type="molecule type" value="Genomic_DNA"/>
</dbReference>
<dbReference type="Gene3D" id="3.40.50.300">
    <property type="entry name" value="P-loop containing nucleotide triphosphate hydrolases"/>
    <property type="match status" value="1"/>
</dbReference>
<accession>A0A8H3ETF5</accession>
<feature type="region of interest" description="Disordered" evidence="1">
    <location>
        <begin position="472"/>
        <end position="516"/>
    </location>
</feature>
<evidence type="ECO:0000259" key="2">
    <source>
        <dbReference type="PROSITE" id="PS50181"/>
    </source>
</evidence>
<protein>
    <recommendedName>
        <fullName evidence="2">F-box domain-containing protein</fullName>
    </recommendedName>
</protein>
<dbReference type="Pfam" id="PF00646">
    <property type="entry name" value="F-box"/>
    <property type="match status" value="1"/>
</dbReference>
<proteinExistence type="predicted"/>
<name>A0A8H3ETF5_9LECA</name>
<feature type="domain" description="F-box" evidence="2">
    <location>
        <begin position="1"/>
        <end position="46"/>
    </location>
</feature>
<dbReference type="Pfam" id="PF24913">
    <property type="entry name" value="WHD_AAA_fung"/>
    <property type="match status" value="1"/>
</dbReference>
<dbReference type="InterPro" id="IPR027417">
    <property type="entry name" value="P-loop_NTPase"/>
</dbReference>
<evidence type="ECO:0000313" key="3">
    <source>
        <dbReference type="EMBL" id="CAF9911355.1"/>
    </source>
</evidence>
<dbReference type="PROSITE" id="PS50181">
    <property type="entry name" value="FBOX"/>
    <property type="match status" value="1"/>
</dbReference>
<reference evidence="3" key="1">
    <citation type="submission" date="2021-03" db="EMBL/GenBank/DDBJ databases">
        <authorList>
            <person name="Tagirdzhanova G."/>
        </authorList>
    </citation>
    <scope>NUCLEOTIDE SEQUENCE</scope>
</reference>
<dbReference type="InterPro" id="IPR001810">
    <property type="entry name" value="F-box_dom"/>
</dbReference>